<protein>
    <submittedName>
        <fullName evidence="2">Uncharacterized protein</fullName>
    </submittedName>
</protein>
<dbReference type="Proteomes" id="UP001179361">
    <property type="component" value="Unassembled WGS sequence"/>
</dbReference>
<comment type="caution">
    <text evidence="2">The sequence shown here is derived from an EMBL/GenBank/DDBJ whole genome shotgun (WGS) entry which is preliminary data.</text>
</comment>
<organism evidence="2 3">
    <name type="scientific">Massilia phyllostachyos</name>
    <dbReference type="NCBI Taxonomy" id="2898585"/>
    <lineage>
        <taxon>Bacteria</taxon>
        <taxon>Pseudomonadati</taxon>
        <taxon>Pseudomonadota</taxon>
        <taxon>Betaproteobacteria</taxon>
        <taxon>Burkholderiales</taxon>
        <taxon>Oxalobacteraceae</taxon>
        <taxon>Telluria group</taxon>
        <taxon>Massilia</taxon>
    </lineage>
</organism>
<dbReference type="RefSeq" id="WP_231057034.1">
    <property type="nucleotide sequence ID" value="NZ_JAJNOC010000001.1"/>
</dbReference>
<evidence type="ECO:0000313" key="2">
    <source>
        <dbReference type="EMBL" id="MCD2515737.1"/>
    </source>
</evidence>
<keyword evidence="1" id="KW-0732">Signal</keyword>
<evidence type="ECO:0000313" key="3">
    <source>
        <dbReference type="Proteomes" id="UP001179361"/>
    </source>
</evidence>
<feature type="signal peptide" evidence="1">
    <location>
        <begin position="1"/>
        <end position="28"/>
    </location>
</feature>
<gene>
    <name evidence="2" type="ORF">LQ564_05350</name>
</gene>
<evidence type="ECO:0000256" key="1">
    <source>
        <dbReference type="SAM" id="SignalP"/>
    </source>
</evidence>
<proteinExistence type="predicted"/>
<name>A0ABS8Q3U3_9BURK</name>
<feature type="chain" id="PRO_5046348371" evidence="1">
    <location>
        <begin position="29"/>
        <end position="401"/>
    </location>
</feature>
<reference evidence="2" key="1">
    <citation type="submission" date="2021-11" db="EMBL/GenBank/DDBJ databases">
        <title>The complete genome of Massilia sp sp. G4R7.</title>
        <authorList>
            <person name="Liu L."/>
            <person name="Yue J."/>
            <person name="Yuan J."/>
            <person name="Yang F."/>
            <person name="Li L."/>
        </authorList>
    </citation>
    <scope>NUCLEOTIDE SEQUENCE</scope>
    <source>
        <strain evidence="2">G4R7</strain>
    </source>
</reference>
<keyword evidence="3" id="KW-1185">Reference proteome</keyword>
<dbReference type="EMBL" id="JAJNOC010000001">
    <property type="protein sequence ID" value="MCD2515737.1"/>
    <property type="molecule type" value="Genomic_DNA"/>
</dbReference>
<accession>A0ABS8Q3U3</accession>
<sequence length="401" mass="43067">MTVSSLRTLTAVALAGCFMMCMALPALSAPAPPAGEQDAAMVASLKRELARTFALPKDAALDPALRKEAEDIGAAHLERIGRLLPAWLDEEKRAGARPGEVRDPNYLYAAVFARLLNELALWHLDTGDARYEEATLSVLKASPQACRMEGDSRFQDYASRIRRIQAMPPAFRPAVLATERQLLERWGKPRAVALAWPLPLPQDAAAEAIDRLRSGGARVLPLPPVLAASLLAEGEAYGKLGFEDRCILQQWWLRASLAQGAAPAAVLNAFRYGTLMTATDRFGNAFDPPGSDVTPPDARASPAYPSLAQRFDVTGSTTVTRELDAAGKPLRASVTAREITVRGIRGMRPVVFENTFDAASVQFALQGSASPGARLPEVFNMNWSLDPAASAAPKKTGGKTP</sequence>